<reference evidence="2" key="1">
    <citation type="submission" date="2017-11" db="EMBL/GenBank/DDBJ databases">
        <authorList>
            <person name="Zhu W."/>
        </authorList>
    </citation>
    <scope>NUCLEOTIDE SEQUENCE [LARGE SCALE GENOMIC DNA]</scope>
    <source>
        <strain evidence="2">160</strain>
    </source>
</reference>
<sequence>MKEKNGSFRGENKFFLLIILLEAKIMKLRNILVSLIGITMFISACSNNVTDSGADSLERESEYGDLPNKLNEEQTIIEVTTDKKNIQRK</sequence>
<dbReference type="KEGG" id="ocn:CUC15_10095"/>
<dbReference type="AlphaFoldDB" id="A0A345PGX9"/>
<organism evidence="1 2">
    <name type="scientific">Oceanobacillus zhaokaii</name>
    <dbReference type="NCBI Taxonomy" id="2052660"/>
    <lineage>
        <taxon>Bacteria</taxon>
        <taxon>Bacillati</taxon>
        <taxon>Bacillota</taxon>
        <taxon>Bacilli</taxon>
        <taxon>Bacillales</taxon>
        <taxon>Bacillaceae</taxon>
        <taxon>Oceanobacillus</taxon>
    </lineage>
</organism>
<accession>A0A345PGX9</accession>
<name>A0A345PGX9_9BACI</name>
<gene>
    <name evidence="1" type="ORF">CUC15_10095</name>
</gene>
<dbReference type="Proteomes" id="UP000253908">
    <property type="component" value="Chromosome"/>
</dbReference>
<dbReference type="EMBL" id="CP024848">
    <property type="protein sequence ID" value="AXI09259.1"/>
    <property type="molecule type" value="Genomic_DNA"/>
</dbReference>
<proteinExistence type="predicted"/>
<evidence type="ECO:0000313" key="1">
    <source>
        <dbReference type="EMBL" id="AXI09259.1"/>
    </source>
</evidence>
<protein>
    <recommendedName>
        <fullName evidence="3">Lipoprotein</fullName>
    </recommendedName>
</protein>
<evidence type="ECO:0008006" key="3">
    <source>
        <dbReference type="Google" id="ProtNLM"/>
    </source>
</evidence>
<evidence type="ECO:0000313" key="2">
    <source>
        <dbReference type="Proteomes" id="UP000253908"/>
    </source>
</evidence>
<keyword evidence="2" id="KW-1185">Reference proteome</keyword>